<dbReference type="InterPro" id="IPR011701">
    <property type="entry name" value="MFS"/>
</dbReference>
<keyword evidence="2" id="KW-0813">Transport</keyword>
<keyword evidence="9" id="KW-1185">Reference proteome</keyword>
<dbReference type="SUPFAM" id="SSF103473">
    <property type="entry name" value="MFS general substrate transporter"/>
    <property type="match status" value="1"/>
</dbReference>
<evidence type="ECO:0000256" key="4">
    <source>
        <dbReference type="ARBA" id="ARBA00022989"/>
    </source>
</evidence>
<feature type="transmembrane region" description="Helical" evidence="6">
    <location>
        <begin position="317"/>
        <end position="339"/>
    </location>
</feature>
<evidence type="ECO:0000313" key="8">
    <source>
        <dbReference type="EMBL" id="MCP3731408.1"/>
    </source>
</evidence>
<feature type="transmembrane region" description="Helical" evidence="6">
    <location>
        <begin position="144"/>
        <end position="165"/>
    </location>
</feature>
<keyword evidence="4 6" id="KW-1133">Transmembrane helix</keyword>
<evidence type="ECO:0000256" key="6">
    <source>
        <dbReference type="SAM" id="Phobius"/>
    </source>
</evidence>
<dbReference type="Proteomes" id="UP001139451">
    <property type="component" value="Unassembled WGS sequence"/>
</dbReference>
<dbReference type="InterPro" id="IPR044770">
    <property type="entry name" value="MFS_spinster-like"/>
</dbReference>
<feature type="domain" description="Major facilitator superfamily (MFS) profile" evidence="7">
    <location>
        <begin position="18"/>
        <end position="414"/>
    </location>
</feature>
<evidence type="ECO:0000256" key="2">
    <source>
        <dbReference type="ARBA" id="ARBA00022448"/>
    </source>
</evidence>
<feature type="transmembrane region" description="Helical" evidence="6">
    <location>
        <begin position="388"/>
        <end position="409"/>
    </location>
</feature>
<dbReference type="PROSITE" id="PS50850">
    <property type="entry name" value="MFS"/>
    <property type="match status" value="1"/>
</dbReference>
<keyword evidence="3 6" id="KW-0812">Transmembrane</keyword>
<evidence type="ECO:0000259" key="7">
    <source>
        <dbReference type="PROSITE" id="PS50850"/>
    </source>
</evidence>
<evidence type="ECO:0000256" key="5">
    <source>
        <dbReference type="ARBA" id="ARBA00023136"/>
    </source>
</evidence>
<evidence type="ECO:0000256" key="3">
    <source>
        <dbReference type="ARBA" id="ARBA00022692"/>
    </source>
</evidence>
<sequence>MTIDTPARAHSRLYGWYVVGVLMLCQTLAAMDSKVLFILVESLKRDLLLSDTQIGLITGPAFSLTYAVSAIPISKLSDRGVRVHVIGGAIAFWSALTAVGGFALGMKTLLISRIGVAVGEAALTPAAHSIIADYTDKGSRPKAIAIYSLGLAIGTFLALSLGGYLNDQLGWRMTLFMVGGTGVVMCALVLTTVREPVREQASGTRELPKGNFRSLLANKPIRNLMIGGAVLGISSGALGSWGPAYVMRTFGLNATETGASFGAIAGGVAILGILGGGFIGGWLAKRGPRSSYNVLAIAFVIAMIAQIGSLLTSNYPLFIVLTGISIFLVAFYLAPTYSTIQSAVDPSARSFAAAVTMFAISGVGMASGAFVCGLFSDLFQPYYGADSLKVALLILSLFKLWGAVHYLLVGHHLAKV</sequence>
<dbReference type="InterPro" id="IPR020846">
    <property type="entry name" value="MFS_dom"/>
</dbReference>
<keyword evidence="5 6" id="KW-0472">Membrane</keyword>
<accession>A0A9X2HIE5</accession>
<feature type="transmembrane region" description="Helical" evidence="6">
    <location>
        <begin position="291"/>
        <end position="311"/>
    </location>
</feature>
<dbReference type="GO" id="GO:0016020">
    <property type="term" value="C:membrane"/>
    <property type="evidence" value="ECO:0007669"/>
    <property type="project" value="UniProtKB-SubCell"/>
</dbReference>
<dbReference type="EMBL" id="JAMLDX010000010">
    <property type="protein sequence ID" value="MCP3731408.1"/>
    <property type="molecule type" value="Genomic_DNA"/>
</dbReference>
<comment type="caution">
    <text evidence="8">The sequence shown here is derived from an EMBL/GenBank/DDBJ whole genome shotgun (WGS) entry which is preliminary data.</text>
</comment>
<dbReference type="AlphaFoldDB" id="A0A9X2HIE5"/>
<dbReference type="Pfam" id="PF07690">
    <property type="entry name" value="MFS_1"/>
    <property type="match status" value="1"/>
</dbReference>
<reference evidence="8" key="1">
    <citation type="submission" date="2022-05" db="EMBL/GenBank/DDBJ databases">
        <title>Sphingomonas sp. strain MG17 Genome sequencing and assembly.</title>
        <authorList>
            <person name="Kim I."/>
        </authorList>
    </citation>
    <scope>NUCLEOTIDE SEQUENCE</scope>
    <source>
        <strain evidence="8">MG17</strain>
    </source>
</reference>
<feature type="transmembrane region" description="Helical" evidence="6">
    <location>
        <begin position="223"/>
        <end position="241"/>
    </location>
</feature>
<proteinExistence type="predicted"/>
<dbReference type="PANTHER" id="PTHR23505:SF79">
    <property type="entry name" value="PROTEIN SPINSTER"/>
    <property type="match status" value="1"/>
</dbReference>
<dbReference type="PANTHER" id="PTHR23505">
    <property type="entry name" value="SPINSTER"/>
    <property type="match status" value="1"/>
</dbReference>
<feature type="transmembrane region" description="Helical" evidence="6">
    <location>
        <begin position="85"/>
        <end position="104"/>
    </location>
</feature>
<feature type="transmembrane region" description="Helical" evidence="6">
    <location>
        <begin position="351"/>
        <end position="376"/>
    </location>
</feature>
<feature type="transmembrane region" description="Helical" evidence="6">
    <location>
        <begin position="171"/>
        <end position="190"/>
    </location>
</feature>
<gene>
    <name evidence="8" type="ORF">M9978_13340</name>
</gene>
<dbReference type="GO" id="GO:0022857">
    <property type="term" value="F:transmembrane transporter activity"/>
    <property type="evidence" value="ECO:0007669"/>
    <property type="project" value="InterPro"/>
</dbReference>
<organism evidence="8 9">
    <name type="scientific">Sphingomonas tagetis</name>
    <dbReference type="NCBI Taxonomy" id="2949092"/>
    <lineage>
        <taxon>Bacteria</taxon>
        <taxon>Pseudomonadati</taxon>
        <taxon>Pseudomonadota</taxon>
        <taxon>Alphaproteobacteria</taxon>
        <taxon>Sphingomonadales</taxon>
        <taxon>Sphingomonadaceae</taxon>
        <taxon>Sphingomonas</taxon>
    </lineage>
</organism>
<evidence type="ECO:0000256" key="1">
    <source>
        <dbReference type="ARBA" id="ARBA00004141"/>
    </source>
</evidence>
<name>A0A9X2HIE5_9SPHN</name>
<feature type="transmembrane region" description="Helical" evidence="6">
    <location>
        <begin position="52"/>
        <end position="73"/>
    </location>
</feature>
<feature type="transmembrane region" description="Helical" evidence="6">
    <location>
        <begin position="14"/>
        <end position="40"/>
    </location>
</feature>
<protein>
    <submittedName>
        <fullName evidence="8">MFS transporter</fullName>
    </submittedName>
</protein>
<dbReference type="RefSeq" id="WP_254294004.1">
    <property type="nucleotide sequence ID" value="NZ_JAMLDX010000010.1"/>
</dbReference>
<evidence type="ECO:0000313" key="9">
    <source>
        <dbReference type="Proteomes" id="UP001139451"/>
    </source>
</evidence>
<feature type="transmembrane region" description="Helical" evidence="6">
    <location>
        <begin position="261"/>
        <end position="284"/>
    </location>
</feature>
<comment type="subcellular location">
    <subcellularLocation>
        <location evidence="1">Membrane</location>
        <topology evidence="1">Multi-pass membrane protein</topology>
    </subcellularLocation>
</comment>
<dbReference type="InterPro" id="IPR036259">
    <property type="entry name" value="MFS_trans_sf"/>
</dbReference>
<dbReference type="Gene3D" id="1.20.1250.20">
    <property type="entry name" value="MFS general substrate transporter like domains"/>
    <property type="match status" value="1"/>
</dbReference>